<dbReference type="InterPro" id="IPR014151">
    <property type="entry name" value="DNA_helicase_AddA"/>
</dbReference>
<evidence type="ECO:0000256" key="12">
    <source>
        <dbReference type="ARBA" id="ARBA00034808"/>
    </source>
</evidence>
<evidence type="ECO:0000256" key="13">
    <source>
        <dbReference type="ARBA" id="ARBA00034923"/>
    </source>
</evidence>
<dbReference type="GO" id="GO:0005524">
    <property type="term" value="F:ATP binding"/>
    <property type="evidence" value="ECO:0007669"/>
    <property type="project" value="UniProtKB-UniRule"/>
</dbReference>
<evidence type="ECO:0000256" key="11">
    <source>
        <dbReference type="ARBA" id="ARBA00034617"/>
    </source>
</evidence>
<proteinExistence type="predicted"/>
<evidence type="ECO:0000256" key="1">
    <source>
        <dbReference type="ARBA" id="ARBA00022722"/>
    </source>
</evidence>
<dbReference type="PROSITE" id="PS51198">
    <property type="entry name" value="UVRD_HELICASE_ATP_BIND"/>
    <property type="match status" value="1"/>
</dbReference>
<dbReference type="Pfam" id="PF00580">
    <property type="entry name" value="UvrD-helicase"/>
    <property type="match status" value="1"/>
</dbReference>
<sequence>MAAPKKIPEKLEAAQFKASDPAGSAWVSANAGSGKTYVLAQRVTRLLLNGVDPSKILCLTFTKVAAANMALRVFKTLASWTTMDDASLRAEIGKIERKPPDAARLLRARRLFAETLETPGGLKVQTIHAFCSALMHQFPFESGVSAGFEVMEERAQDELINLLRIEVLLEAAQKPGTGLATALSTALIVAADITFSDVVKQAVMRRSAYEAWLKRAESAEAALEELNVTFGVAANDTTDVIDAEILARGLPRTDWANAAAVFAEGSESDKKQGARLRRALSNGGSGLDDYLDVFCTEDGMRKSLATKGLAADYPELMARLDVEKERLAGLMERRRAIVARDRAAALATVTFEIVTRYRSEKSRRGLLDYDDLIEKTRALLDAYGSAWVMYRLDLGIDHLLIDEAQDTSPSQWDVITMLTAEFFAGQGARAHVRRSIFAVGDEKQSIYSFQGAAPHLFDEKRQHYEKLHKRAKLTFSRVPLRHSFRSTVDVLGAVDEVFKDPRAHAGLAHDPVATLHEAVRADAPGSIEIWPLADPPERKQPEPWDAPFDAVSEESPPVILARRIARYVASAIAAKEPVEARDGAPLRPGDILILVRQRGPLFEAVIRALKVANVEVAGADRLVLTDHIAVMDLMALADALLMRDDDLALAEVLKSPLFGFDDDALFALAYGRGKKPLRDVLDGAADPRFAKVAARFKELEQCARSEGAFDFYARLLGADGGRRQILARLGHEADDALDEFLALAIDYERNNPPSLQGFVAWLRAANAEVKRDMDVARDEVRVMTVHGAKGLEAPIVILADTTNLPRGPEPSIVSATAREDSPLLWLGRKQEDAAAGNAARLTAHRAAEHEHLRLLYVAMTRAQDKLIVCGARRQKKNPENCWYDLVSEALKPGAVERRAPDGEIVWRWQKSPELLGLPRPKPVVVTAAPEAPPAWLRQPIAAASQDARISPSQALAKRRARSPEQEAAALRARERGVVVHRLLQSLPDVGPEHRKTAAETFLAQRSALLPAEERASIIANVMSIVSNARFAAVFAPGSQAEVPLVGTLTKLNGETFTVSGQIDRLAVTEQDVLIADFKTDRDAGKGGSLAQYATQLALYRALLGPLYPNRTIRAVLIWTETAQAQEITAEFLDRAAVEFGLAGS</sequence>
<evidence type="ECO:0000256" key="14">
    <source>
        <dbReference type="ARBA" id="ARBA00048988"/>
    </source>
</evidence>
<keyword evidence="5 15" id="KW-0347">Helicase</keyword>
<dbReference type="Proteomes" id="UP000236884">
    <property type="component" value="Chromosome"/>
</dbReference>
<dbReference type="InterPro" id="IPR000212">
    <property type="entry name" value="DNA_helicase_UvrD/REP"/>
</dbReference>
<evidence type="ECO:0000256" key="10">
    <source>
        <dbReference type="ARBA" id="ARBA00023235"/>
    </source>
</evidence>
<evidence type="ECO:0000256" key="4">
    <source>
        <dbReference type="ARBA" id="ARBA00022801"/>
    </source>
</evidence>
<feature type="domain" description="UvrD-like helicase ATP-binding" evidence="16">
    <location>
        <begin position="8"/>
        <end position="487"/>
    </location>
</feature>
<feature type="binding site" evidence="15">
    <location>
        <begin position="29"/>
        <end position="36"/>
    </location>
    <ligand>
        <name>ATP</name>
        <dbReference type="ChEBI" id="CHEBI:30616"/>
    </ligand>
</feature>
<reference evidence="18 19" key="1">
    <citation type="submission" date="2015-08" db="EMBL/GenBank/DDBJ databases">
        <title>Investigation of the bacterial diversity of lava forest soil.</title>
        <authorList>
            <person name="Lee J.S."/>
        </authorList>
    </citation>
    <scope>NUCLEOTIDE SEQUENCE [LARGE SCALE GENOMIC DNA]</scope>
    <source>
        <strain evidence="18 19">GJW-30</strain>
    </source>
</reference>
<dbReference type="SUPFAM" id="SSF52540">
    <property type="entry name" value="P-loop containing nucleoside triphosphate hydrolases"/>
    <property type="match status" value="1"/>
</dbReference>
<accession>A0A0S3Q0M0</accession>
<dbReference type="RefSeq" id="WP_096358387.1">
    <property type="nucleotide sequence ID" value="NZ_AP014946.1"/>
</dbReference>
<dbReference type="InterPro" id="IPR027417">
    <property type="entry name" value="P-loop_NTPase"/>
</dbReference>
<dbReference type="InterPro" id="IPR038726">
    <property type="entry name" value="PDDEXK_AddAB-type"/>
</dbReference>
<dbReference type="PROSITE" id="PS51217">
    <property type="entry name" value="UVRD_HELICASE_CTER"/>
    <property type="match status" value="1"/>
</dbReference>
<keyword evidence="7 15" id="KW-0067">ATP-binding</keyword>
<keyword evidence="3" id="KW-0227">DNA damage</keyword>
<keyword evidence="19" id="KW-1185">Reference proteome</keyword>
<dbReference type="KEGG" id="vgo:GJW-30_1_04288"/>
<evidence type="ECO:0000256" key="6">
    <source>
        <dbReference type="ARBA" id="ARBA00022839"/>
    </source>
</evidence>
<dbReference type="Gene3D" id="3.90.320.10">
    <property type="match status" value="1"/>
</dbReference>
<evidence type="ECO:0000259" key="17">
    <source>
        <dbReference type="PROSITE" id="PS51217"/>
    </source>
</evidence>
<dbReference type="GO" id="GO:0003677">
    <property type="term" value="F:DNA binding"/>
    <property type="evidence" value="ECO:0007669"/>
    <property type="project" value="UniProtKB-KW"/>
</dbReference>
<dbReference type="GO" id="GO:0043138">
    <property type="term" value="F:3'-5' DNA helicase activity"/>
    <property type="evidence" value="ECO:0007669"/>
    <property type="project" value="UniProtKB-EC"/>
</dbReference>
<dbReference type="Pfam" id="PF12705">
    <property type="entry name" value="PDDEXK_1"/>
    <property type="match status" value="1"/>
</dbReference>
<keyword evidence="1" id="KW-0540">Nuclease</keyword>
<dbReference type="PANTHER" id="PTHR11070">
    <property type="entry name" value="UVRD / RECB / PCRA DNA HELICASE FAMILY MEMBER"/>
    <property type="match status" value="1"/>
</dbReference>
<dbReference type="GO" id="GO:0033202">
    <property type="term" value="C:DNA helicase complex"/>
    <property type="evidence" value="ECO:0007669"/>
    <property type="project" value="TreeGrafter"/>
</dbReference>
<comment type="catalytic activity">
    <reaction evidence="11">
        <text>Couples ATP hydrolysis with the unwinding of duplex DNA by translocating in the 3'-5' direction.</text>
        <dbReference type="EC" id="5.6.2.4"/>
    </reaction>
</comment>
<evidence type="ECO:0000256" key="5">
    <source>
        <dbReference type="ARBA" id="ARBA00022806"/>
    </source>
</evidence>
<dbReference type="PANTHER" id="PTHR11070:SF2">
    <property type="entry name" value="ATP-DEPENDENT DNA HELICASE SRS2"/>
    <property type="match status" value="1"/>
</dbReference>
<evidence type="ECO:0000313" key="19">
    <source>
        <dbReference type="Proteomes" id="UP000236884"/>
    </source>
</evidence>
<evidence type="ECO:0000259" key="16">
    <source>
        <dbReference type="PROSITE" id="PS51198"/>
    </source>
</evidence>
<dbReference type="InterPro" id="IPR014016">
    <property type="entry name" value="UvrD-like_ATP-bd"/>
</dbReference>
<dbReference type="OrthoDB" id="9810135at2"/>
<name>A0A0S3Q0M0_9BRAD</name>
<dbReference type="InterPro" id="IPR011335">
    <property type="entry name" value="Restrct_endonuc-II-like"/>
</dbReference>
<feature type="domain" description="UvrD-like helicase C-terminal" evidence="17">
    <location>
        <begin position="517"/>
        <end position="790"/>
    </location>
</feature>
<dbReference type="GO" id="GO:0005829">
    <property type="term" value="C:cytosol"/>
    <property type="evidence" value="ECO:0007669"/>
    <property type="project" value="TreeGrafter"/>
</dbReference>
<keyword evidence="6" id="KW-0269">Exonuclease</keyword>
<keyword evidence="2 15" id="KW-0547">Nucleotide-binding</keyword>
<dbReference type="InterPro" id="IPR014017">
    <property type="entry name" value="DNA_helicase_UvrD-like_C"/>
</dbReference>
<gene>
    <name evidence="18" type="primary">addA</name>
    <name evidence="18" type="ORF">GJW-30_1_04288</name>
</gene>
<keyword evidence="10" id="KW-0413">Isomerase</keyword>
<dbReference type="AlphaFoldDB" id="A0A0S3Q0M0"/>
<dbReference type="GO" id="GO:0004527">
    <property type="term" value="F:exonuclease activity"/>
    <property type="evidence" value="ECO:0007669"/>
    <property type="project" value="UniProtKB-KW"/>
</dbReference>
<evidence type="ECO:0000256" key="7">
    <source>
        <dbReference type="ARBA" id="ARBA00022840"/>
    </source>
</evidence>
<dbReference type="Pfam" id="PF13361">
    <property type="entry name" value="UvrD_C"/>
    <property type="match status" value="1"/>
</dbReference>
<evidence type="ECO:0000256" key="8">
    <source>
        <dbReference type="ARBA" id="ARBA00023125"/>
    </source>
</evidence>
<protein>
    <recommendedName>
        <fullName evidence="12">DNA 3'-5' helicase</fullName>
        <ecNumber evidence="12">5.6.2.4</ecNumber>
    </recommendedName>
    <alternativeName>
        <fullName evidence="13">DNA 3'-5' helicase II</fullName>
    </alternativeName>
</protein>
<keyword evidence="4 15" id="KW-0378">Hydrolase</keyword>
<dbReference type="EMBL" id="AP014946">
    <property type="protein sequence ID" value="BAT61727.1"/>
    <property type="molecule type" value="Genomic_DNA"/>
</dbReference>
<dbReference type="EC" id="5.6.2.4" evidence="12"/>
<evidence type="ECO:0000256" key="15">
    <source>
        <dbReference type="PROSITE-ProRule" id="PRU00560"/>
    </source>
</evidence>
<dbReference type="GO" id="GO:0016887">
    <property type="term" value="F:ATP hydrolysis activity"/>
    <property type="evidence" value="ECO:0007669"/>
    <property type="project" value="RHEA"/>
</dbReference>
<dbReference type="NCBIfam" id="TIGR02784">
    <property type="entry name" value="addA_alphas"/>
    <property type="match status" value="1"/>
</dbReference>
<keyword evidence="9" id="KW-0234">DNA repair</keyword>
<evidence type="ECO:0000256" key="9">
    <source>
        <dbReference type="ARBA" id="ARBA00023204"/>
    </source>
</evidence>
<dbReference type="GO" id="GO:0000725">
    <property type="term" value="P:recombinational repair"/>
    <property type="evidence" value="ECO:0007669"/>
    <property type="project" value="TreeGrafter"/>
</dbReference>
<dbReference type="InterPro" id="IPR011604">
    <property type="entry name" value="PDDEXK-like_dom_sf"/>
</dbReference>
<evidence type="ECO:0000256" key="2">
    <source>
        <dbReference type="ARBA" id="ARBA00022741"/>
    </source>
</evidence>
<keyword evidence="8" id="KW-0238">DNA-binding</keyword>
<comment type="catalytic activity">
    <reaction evidence="14">
        <text>ATP + H2O = ADP + phosphate + H(+)</text>
        <dbReference type="Rhea" id="RHEA:13065"/>
        <dbReference type="ChEBI" id="CHEBI:15377"/>
        <dbReference type="ChEBI" id="CHEBI:15378"/>
        <dbReference type="ChEBI" id="CHEBI:30616"/>
        <dbReference type="ChEBI" id="CHEBI:43474"/>
        <dbReference type="ChEBI" id="CHEBI:456216"/>
        <dbReference type="EC" id="5.6.2.4"/>
    </reaction>
</comment>
<dbReference type="Gene3D" id="3.40.50.300">
    <property type="entry name" value="P-loop containing nucleotide triphosphate hydrolases"/>
    <property type="match status" value="4"/>
</dbReference>
<organism evidence="18 19">
    <name type="scientific">Variibacter gotjawalensis</name>
    <dbReference type="NCBI Taxonomy" id="1333996"/>
    <lineage>
        <taxon>Bacteria</taxon>
        <taxon>Pseudomonadati</taxon>
        <taxon>Pseudomonadota</taxon>
        <taxon>Alphaproteobacteria</taxon>
        <taxon>Hyphomicrobiales</taxon>
        <taxon>Nitrobacteraceae</taxon>
        <taxon>Variibacter</taxon>
    </lineage>
</organism>
<evidence type="ECO:0000313" key="18">
    <source>
        <dbReference type="EMBL" id="BAT61727.1"/>
    </source>
</evidence>
<dbReference type="SUPFAM" id="SSF52980">
    <property type="entry name" value="Restriction endonuclease-like"/>
    <property type="match status" value="1"/>
</dbReference>
<evidence type="ECO:0000256" key="3">
    <source>
        <dbReference type="ARBA" id="ARBA00022763"/>
    </source>
</evidence>